<organism evidence="2 3">
    <name type="scientific">Laodelphax striatellus</name>
    <name type="common">Small brown planthopper</name>
    <name type="synonym">Delphax striatella</name>
    <dbReference type="NCBI Taxonomy" id="195883"/>
    <lineage>
        <taxon>Eukaryota</taxon>
        <taxon>Metazoa</taxon>
        <taxon>Ecdysozoa</taxon>
        <taxon>Arthropoda</taxon>
        <taxon>Hexapoda</taxon>
        <taxon>Insecta</taxon>
        <taxon>Pterygota</taxon>
        <taxon>Neoptera</taxon>
        <taxon>Paraneoptera</taxon>
        <taxon>Hemiptera</taxon>
        <taxon>Auchenorrhyncha</taxon>
        <taxon>Fulgoroidea</taxon>
        <taxon>Delphacidae</taxon>
        <taxon>Criomorphinae</taxon>
        <taxon>Laodelphax</taxon>
    </lineage>
</organism>
<evidence type="ECO:0000313" key="3">
    <source>
        <dbReference type="Proteomes" id="UP000291343"/>
    </source>
</evidence>
<evidence type="ECO:0000256" key="1">
    <source>
        <dbReference type="SAM" id="MobiDB-lite"/>
    </source>
</evidence>
<dbReference type="InParanoid" id="A0A482XGJ5"/>
<evidence type="ECO:0000313" key="2">
    <source>
        <dbReference type="EMBL" id="RZF44923.1"/>
    </source>
</evidence>
<reference evidence="2 3" key="1">
    <citation type="journal article" date="2017" name="Gigascience">
        <title>Genome sequence of the small brown planthopper, Laodelphax striatellus.</title>
        <authorList>
            <person name="Zhu J."/>
            <person name="Jiang F."/>
            <person name="Wang X."/>
            <person name="Yang P."/>
            <person name="Bao Y."/>
            <person name="Zhao W."/>
            <person name="Wang W."/>
            <person name="Lu H."/>
            <person name="Wang Q."/>
            <person name="Cui N."/>
            <person name="Li J."/>
            <person name="Chen X."/>
            <person name="Luo L."/>
            <person name="Yu J."/>
            <person name="Kang L."/>
            <person name="Cui F."/>
        </authorList>
    </citation>
    <scope>NUCLEOTIDE SEQUENCE [LARGE SCALE GENOMIC DNA]</scope>
    <source>
        <strain evidence="2">Lst14</strain>
    </source>
</reference>
<keyword evidence="3" id="KW-1185">Reference proteome</keyword>
<dbReference type="Proteomes" id="UP000291343">
    <property type="component" value="Unassembled WGS sequence"/>
</dbReference>
<feature type="region of interest" description="Disordered" evidence="1">
    <location>
        <begin position="13"/>
        <end position="70"/>
    </location>
</feature>
<name>A0A482XGJ5_LAOST</name>
<dbReference type="AlphaFoldDB" id="A0A482XGJ5"/>
<protein>
    <submittedName>
        <fullName evidence="2">Uncharacterized protein</fullName>
    </submittedName>
</protein>
<gene>
    <name evidence="2" type="ORF">LSTR_LSTR013789</name>
</gene>
<comment type="caution">
    <text evidence="2">The sequence shown here is derived from an EMBL/GenBank/DDBJ whole genome shotgun (WGS) entry which is preliminary data.</text>
</comment>
<dbReference type="EMBL" id="QKKF02010129">
    <property type="protein sequence ID" value="RZF44923.1"/>
    <property type="molecule type" value="Genomic_DNA"/>
</dbReference>
<sequence>MADSCNSVDVSAISNGVSDTSCSCPTSDEDSKPGNDECNQDRVSSTENKEDTTETSATTHSSDQEATHHHCNGDLGMGLLRVLVHCDLGPSRLPQHVRNLQMRRFKKLIHNRLITVPLYTLIEDEMDYEMF</sequence>
<feature type="compositionally biased region" description="Polar residues" evidence="1">
    <location>
        <begin position="13"/>
        <end position="26"/>
    </location>
</feature>
<proteinExistence type="predicted"/>
<accession>A0A482XGJ5</accession>